<protein>
    <submittedName>
        <fullName evidence="1">Uncharacterized protein</fullName>
    </submittedName>
</protein>
<dbReference type="Proteomes" id="UP001732700">
    <property type="component" value="Chromosome 5C"/>
</dbReference>
<sequence>MASASASSPPTDVAKRMAVSKNAADDMMRVLSIYDTGVLPMSPPPAAGEADGEACDQREDDDEEEAFAAAEDVIRRCNSSSSSSGMTDYLYAVDDAIAAAALQGSLASRAAEAVQAAMPRLEEEARALLCSSSSSRRLSRSFSDDFVDDAATPPDASPSPRLSPRAAASVRGVADRMLRAGYGPELAQVYVAVRRDALAEAVAHLTGATEPVAIEEVLRMEWAVLDQKMRRWSHAVRAVVRTLLAGERQLCDEVFASDEELGHECFADVSRGCVLQLLGFADAVAMSARATERLFRTIGMYEALADVAPELDALFAGDARELFAAEVSAVSARLGCTVRRTIEEFGGVIQAESSRRPVHGGEIHPMTRYVLNYCGLLADCRGTLDIVLADAIRSFDGGEAANDGGGATSTPSGRCMRELMNRLLRKMDEKSCLYDDAGLKHIFLMNNLYYIVQKVMDSPVRELLGDDWIRRHRGQIRQYETGYLRASWIAVLSCLRDDGGSAGPTVKDKARSFNAAFEELYRNQTSWKVIDPQLREELRIAVSERLIPAYRSFLARPRPHTGSSSGSGRHSASRHIKYSLEDLEDYMLDFFEGVQKFVK</sequence>
<evidence type="ECO:0000313" key="1">
    <source>
        <dbReference type="EnsemblPlants" id="AVESA.00010b.r2.5CG0930170.1.CDS.1"/>
    </source>
</evidence>
<accession>A0ACD5Y8S3</accession>
<reference evidence="1" key="2">
    <citation type="submission" date="2025-09" db="UniProtKB">
        <authorList>
            <consortium name="EnsemblPlants"/>
        </authorList>
    </citation>
    <scope>IDENTIFICATION</scope>
</reference>
<keyword evidence="2" id="KW-1185">Reference proteome</keyword>
<proteinExistence type="predicted"/>
<name>A0ACD5Y8S3_AVESA</name>
<evidence type="ECO:0000313" key="2">
    <source>
        <dbReference type="Proteomes" id="UP001732700"/>
    </source>
</evidence>
<reference evidence="1" key="1">
    <citation type="submission" date="2021-05" db="EMBL/GenBank/DDBJ databases">
        <authorList>
            <person name="Scholz U."/>
            <person name="Mascher M."/>
            <person name="Fiebig A."/>
        </authorList>
    </citation>
    <scope>NUCLEOTIDE SEQUENCE [LARGE SCALE GENOMIC DNA]</scope>
</reference>
<organism evidence="1 2">
    <name type="scientific">Avena sativa</name>
    <name type="common">Oat</name>
    <dbReference type="NCBI Taxonomy" id="4498"/>
    <lineage>
        <taxon>Eukaryota</taxon>
        <taxon>Viridiplantae</taxon>
        <taxon>Streptophyta</taxon>
        <taxon>Embryophyta</taxon>
        <taxon>Tracheophyta</taxon>
        <taxon>Spermatophyta</taxon>
        <taxon>Magnoliopsida</taxon>
        <taxon>Liliopsida</taxon>
        <taxon>Poales</taxon>
        <taxon>Poaceae</taxon>
        <taxon>BOP clade</taxon>
        <taxon>Pooideae</taxon>
        <taxon>Poodae</taxon>
        <taxon>Poeae</taxon>
        <taxon>Poeae Chloroplast Group 1 (Aveneae type)</taxon>
        <taxon>Aveninae</taxon>
        <taxon>Avena</taxon>
    </lineage>
</organism>
<dbReference type="EnsemblPlants" id="AVESA.00010b.r2.5CG0930170.1">
    <property type="protein sequence ID" value="AVESA.00010b.r2.5CG0930170.1.CDS.1"/>
    <property type="gene ID" value="AVESA.00010b.r2.5CG0930170"/>
</dbReference>